<dbReference type="Pfam" id="PF13585">
    <property type="entry name" value="CHU_C"/>
    <property type="match status" value="1"/>
</dbReference>
<comment type="caution">
    <text evidence="2">The sequence shown here is derived from an EMBL/GenBank/DDBJ whole genome shotgun (WGS) entry which is preliminary data.</text>
</comment>
<accession>A0A4Q1K9T2</accession>
<keyword evidence="3" id="KW-1185">Reference proteome</keyword>
<protein>
    <submittedName>
        <fullName evidence="2">T9SS type B sorting domain-containing protein</fullName>
    </submittedName>
</protein>
<dbReference type="EMBL" id="SBKN01000002">
    <property type="protein sequence ID" value="RXR23346.1"/>
    <property type="molecule type" value="Genomic_DNA"/>
</dbReference>
<evidence type="ECO:0000313" key="2">
    <source>
        <dbReference type="EMBL" id="RXR23346.1"/>
    </source>
</evidence>
<dbReference type="RefSeq" id="WP_129460826.1">
    <property type="nucleotide sequence ID" value="NZ_SBKN01000002.1"/>
</dbReference>
<name>A0A4Q1K9T2_9FLAO</name>
<reference evidence="3" key="1">
    <citation type="submission" date="2019-01" db="EMBL/GenBank/DDBJ databases">
        <title>Cytophagaceae bacterium strain CAR-16.</title>
        <authorList>
            <person name="Chen W.-M."/>
        </authorList>
    </citation>
    <scope>NUCLEOTIDE SEQUENCE [LARGE SCALE GENOMIC DNA]</scope>
    <source>
        <strain evidence="3">WWJ-16</strain>
    </source>
</reference>
<feature type="signal peptide" evidence="1">
    <location>
        <begin position="1"/>
        <end position="19"/>
    </location>
</feature>
<dbReference type="InterPro" id="IPR026341">
    <property type="entry name" value="T9SS_type_B"/>
</dbReference>
<dbReference type="Proteomes" id="UP000289857">
    <property type="component" value="Unassembled WGS sequence"/>
</dbReference>
<dbReference type="AlphaFoldDB" id="A0A4Q1K9T2"/>
<proteinExistence type="predicted"/>
<evidence type="ECO:0000256" key="1">
    <source>
        <dbReference type="SAM" id="SignalP"/>
    </source>
</evidence>
<dbReference type="OrthoDB" id="9765926at2"/>
<keyword evidence="1" id="KW-0732">Signal</keyword>
<dbReference type="NCBIfam" id="TIGR04131">
    <property type="entry name" value="Bac_Flav_CTERM"/>
    <property type="match status" value="1"/>
</dbReference>
<feature type="chain" id="PRO_5020675942" evidence="1">
    <location>
        <begin position="20"/>
        <end position="786"/>
    </location>
</feature>
<evidence type="ECO:0000313" key="3">
    <source>
        <dbReference type="Proteomes" id="UP000289857"/>
    </source>
</evidence>
<gene>
    <name evidence="2" type="ORF">EQG61_05085</name>
</gene>
<organism evidence="2 3">
    <name type="scientific">Flavobacterium stagni</name>
    <dbReference type="NCBI Taxonomy" id="2506421"/>
    <lineage>
        <taxon>Bacteria</taxon>
        <taxon>Pseudomonadati</taxon>
        <taxon>Bacteroidota</taxon>
        <taxon>Flavobacteriia</taxon>
        <taxon>Flavobacteriales</taxon>
        <taxon>Flavobacteriaceae</taxon>
        <taxon>Flavobacterium</taxon>
    </lineage>
</organism>
<sequence>MSKKILFALLLIFPLSIWGQSDCDQSVITCGNTSFSNLPVNGSGNVQELNPQNTCGSGEYNSIWIKVTIKTAGTLAFTITPANSSLVVDYDFFVFDGSNGCSALGNAIRCSTTNPNLAGLNYNTTGLNDTETEYFEGPGSDGNGYVQSIMTYPDEVYYIVVNRAIGNGNFSLDWEGTATFNDPPNITNTTNPNYLDLNLCQPDSSQGVDITQNSNLAIGSQTNITTQYFLTDGDALSNTNPILDPTHFIYTSNPQQLYIRLENSLSECSTFAPFILTVTNLNLPDLPDLELCDTNGTGLQQFNFTNYASLMSSNGANSVTFLDDINSSIPLPVLYTNANPYQEETIWVKVTNTATNCSVFKSFKIKIHPLPPVQSISLSQCDFELNPDGLTLYNLNHATTTLSNGNVDYSVSYYLNDSDANLGVNPLNFSYQSIQNPQLITAKITNTTTGCSSLSHVNLITSVNPTQSVSLMNCVDPTTGSSSFLFSDAGYETPGSVVTYFTSLQDALLESNPIINQPYTSTISNQLIYVRVENVLETCIGLHLIQLSNYEIPQATLLSSGILCKNLPSQPVYLTCQVQTAGNYTFQWNPGTSTTSTLAVFAPGNYTVTLTDTTTGCQNSATIEVFQSEIPQLTEIQIVDLIDANSITVIVDGIGDYWYSLDDSPLQNSPHFEPVIAGEHTIKVWDKNGCGMIFTPVSLLGIPNYFTPNLDGVHDHWQIKGIQSSASKVKEFLIFDRYGKVIFAVDPLKSGWDGTINNRPAPADDYWYVLQMNDGRVFKGHFSLKR</sequence>